<dbReference type="NCBIfam" id="TIGR02432">
    <property type="entry name" value="lysidine_TilS_N"/>
    <property type="match status" value="1"/>
</dbReference>
<dbReference type="GO" id="GO:0005524">
    <property type="term" value="F:ATP binding"/>
    <property type="evidence" value="ECO:0007669"/>
    <property type="project" value="UniProtKB-UniRule"/>
</dbReference>
<dbReference type="InterPro" id="IPR011063">
    <property type="entry name" value="TilS/TtcA_N"/>
</dbReference>
<comment type="caution">
    <text evidence="10">The sequence shown here is derived from an EMBL/GenBank/DDBJ whole genome shotgun (WGS) entry which is preliminary data.</text>
</comment>
<comment type="function">
    <text evidence="7">Ligates lysine onto the cytidine present at position 34 of the AUA codon-specific tRNA(Ile) that contains the anticodon CAU, in an ATP-dependent manner. Cytidine is converted to lysidine, thus changing the amino acid specificity of the tRNA from methionine to isoleucine.</text>
</comment>
<evidence type="ECO:0000259" key="8">
    <source>
        <dbReference type="Pfam" id="PF01171"/>
    </source>
</evidence>
<proteinExistence type="inferred from homology"/>
<feature type="domain" description="tRNA(Ile)-lysidine/2-thiocytidine synthase N-terminal" evidence="8">
    <location>
        <begin position="29"/>
        <end position="206"/>
    </location>
</feature>
<dbReference type="Gene3D" id="3.40.50.620">
    <property type="entry name" value="HUPs"/>
    <property type="match status" value="1"/>
</dbReference>
<evidence type="ECO:0000256" key="6">
    <source>
        <dbReference type="ARBA" id="ARBA00048539"/>
    </source>
</evidence>
<keyword evidence="2 7" id="KW-0436">Ligase</keyword>
<evidence type="ECO:0000256" key="2">
    <source>
        <dbReference type="ARBA" id="ARBA00022598"/>
    </source>
</evidence>
<dbReference type="InterPro" id="IPR014729">
    <property type="entry name" value="Rossmann-like_a/b/a_fold"/>
</dbReference>
<dbReference type="InterPro" id="IPR015262">
    <property type="entry name" value="tRNA_Ile_lys_synt_subst-bd"/>
</dbReference>
<protein>
    <recommendedName>
        <fullName evidence="7">tRNA(Ile)-lysidine synthase</fullName>
        <ecNumber evidence="7">6.3.4.19</ecNumber>
    </recommendedName>
    <alternativeName>
        <fullName evidence="7">tRNA(Ile)-2-lysyl-cytidine synthase</fullName>
    </alternativeName>
    <alternativeName>
        <fullName evidence="7">tRNA(Ile)-lysidine synthetase</fullName>
    </alternativeName>
</protein>
<keyword evidence="3 7" id="KW-0819">tRNA processing</keyword>
<keyword evidence="1 7" id="KW-0963">Cytoplasm</keyword>
<evidence type="ECO:0000256" key="7">
    <source>
        <dbReference type="HAMAP-Rule" id="MF_01161"/>
    </source>
</evidence>
<feature type="binding site" evidence="7">
    <location>
        <begin position="34"/>
        <end position="39"/>
    </location>
    <ligand>
        <name>ATP</name>
        <dbReference type="ChEBI" id="CHEBI:30616"/>
    </ligand>
</feature>
<comment type="similarity">
    <text evidence="7">Belongs to the tRNA(Ile)-lysidine synthase family.</text>
</comment>
<dbReference type="InterPro" id="IPR012094">
    <property type="entry name" value="tRNA_Ile_lys_synt"/>
</dbReference>
<dbReference type="Pfam" id="PF01171">
    <property type="entry name" value="ATP_bind_3"/>
    <property type="match status" value="1"/>
</dbReference>
<reference evidence="10" key="1">
    <citation type="journal article" date="2020" name="mSystems">
        <title>Genome- and Community-Level Interaction Insights into Carbon Utilization and Element Cycling Functions of Hydrothermarchaeota in Hydrothermal Sediment.</title>
        <authorList>
            <person name="Zhou Z."/>
            <person name="Liu Y."/>
            <person name="Xu W."/>
            <person name="Pan J."/>
            <person name="Luo Z.H."/>
            <person name="Li M."/>
        </authorList>
    </citation>
    <scope>NUCLEOTIDE SEQUENCE [LARGE SCALE GENOMIC DNA]</scope>
    <source>
        <strain evidence="10">SpSt-374</strain>
    </source>
</reference>
<dbReference type="CDD" id="cd01992">
    <property type="entry name" value="TilS_N"/>
    <property type="match status" value="1"/>
</dbReference>
<dbReference type="EC" id="6.3.4.19" evidence="7"/>
<evidence type="ECO:0000256" key="3">
    <source>
        <dbReference type="ARBA" id="ARBA00022694"/>
    </source>
</evidence>
<dbReference type="InterPro" id="IPR012795">
    <property type="entry name" value="tRNA_Ile_lys_synt_N"/>
</dbReference>
<dbReference type="HAMAP" id="MF_01161">
    <property type="entry name" value="tRNA_Ile_lys_synt"/>
    <property type="match status" value="1"/>
</dbReference>
<keyword evidence="5 7" id="KW-0067">ATP-binding</keyword>
<dbReference type="PANTHER" id="PTHR43033">
    <property type="entry name" value="TRNA(ILE)-LYSIDINE SYNTHASE-RELATED"/>
    <property type="match status" value="1"/>
</dbReference>
<feature type="domain" description="tRNA(Ile)-lysidine synthase substrate-binding" evidence="9">
    <location>
        <begin position="282"/>
        <end position="337"/>
    </location>
</feature>
<comment type="domain">
    <text evidence="7">The N-terminal region contains the highly conserved SGGXDS motif, predicted to be a P-loop motif involved in ATP binding.</text>
</comment>
<organism evidence="10">
    <name type="scientific">Planktothricoides sp. SpSt-374</name>
    <dbReference type="NCBI Taxonomy" id="2282167"/>
    <lineage>
        <taxon>Bacteria</taxon>
        <taxon>Bacillati</taxon>
        <taxon>Cyanobacteriota</taxon>
        <taxon>Cyanophyceae</taxon>
        <taxon>Oscillatoriophycideae</taxon>
        <taxon>Oscillatoriales</taxon>
        <taxon>Oscillatoriaceae</taxon>
        <taxon>Planktothricoides</taxon>
    </lineage>
</organism>
<dbReference type="AlphaFoldDB" id="A0A7C3VUV6"/>
<evidence type="ECO:0000256" key="5">
    <source>
        <dbReference type="ARBA" id="ARBA00022840"/>
    </source>
</evidence>
<comment type="catalytic activity">
    <reaction evidence="6 7">
        <text>cytidine(34) in tRNA(Ile2) + L-lysine + ATP = lysidine(34) in tRNA(Ile2) + AMP + diphosphate + H(+)</text>
        <dbReference type="Rhea" id="RHEA:43744"/>
        <dbReference type="Rhea" id="RHEA-COMP:10625"/>
        <dbReference type="Rhea" id="RHEA-COMP:10670"/>
        <dbReference type="ChEBI" id="CHEBI:15378"/>
        <dbReference type="ChEBI" id="CHEBI:30616"/>
        <dbReference type="ChEBI" id="CHEBI:32551"/>
        <dbReference type="ChEBI" id="CHEBI:33019"/>
        <dbReference type="ChEBI" id="CHEBI:82748"/>
        <dbReference type="ChEBI" id="CHEBI:83665"/>
        <dbReference type="ChEBI" id="CHEBI:456215"/>
        <dbReference type="EC" id="6.3.4.19"/>
    </reaction>
</comment>
<comment type="subcellular location">
    <subcellularLocation>
        <location evidence="7">Cytoplasm</location>
    </subcellularLocation>
</comment>
<gene>
    <name evidence="7 10" type="primary">tilS</name>
    <name evidence="10" type="ORF">ENR15_22115</name>
</gene>
<dbReference type="PANTHER" id="PTHR43033:SF1">
    <property type="entry name" value="TRNA(ILE)-LYSIDINE SYNTHASE-RELATED"/>
    <property type="match status" value="1"/>
</dbReference>
<dbReference type="SUPFAM" id="SSF82829">
    <property type="entry name" value="MesJ substrate recognition domain-like"/>
    <property type="match status" value="1"/>
</dbReference>
<dbReference type="GO" id="GO:0032267">
    <property type="term" value="F:tRNA(Ile)-lysidine synthase activity"/>
    <property type="evidence" value="ECO:0007669"/>
    <property type="project" value="UniProtKB-EC"/>
</dbReference>
<name>A0A7C3VUV6_9CYAN</name>
<keyword evidence="4 7" id="KW-0547">Nucleotide-binding</keyword>
<evidence type="ECO:0000256" key="1">
    <source>
        <dbReference type="ARBA" id="ARBA00022490"/>
    </source>
</evidence>
<dbReference type="SUPFAM" id="SSF52402">
    <property type="entry name" value="Adenine nucleotide alpha hydrolases-like"/>
    <property type="match status" value="1"/>
</dbReference>
<dbReference type="GO" id="GO:0006400">
    <property type="term" value="P:tRNA modification"/>
    <property type="evidence" value="ECO:0007669"/>
    <property type="project" value="UniProtKB-UniRule"/>
</dbReference>
<evidence type="ECO:0000256" key="4">
    <source>
        <dbReference type="ARBA" id="ARBA00022741"/>
    </source>
</evidence>
<dbReference type="Gene3D" id="1.20.59.20">
    <property type="match status" value="1"/>
</dbReference>
<sequence>MTNDGWTRIHDRLHRTLRKRQLLPRDKAILVAVSGGQDSLCLLKLLLDLQPKWGWRLGVAHCNHRWRSDAEANASDVENKAQNWGLPFHLQDAGTTPPQGEAQARQWRYEALTKIAQDADYSFIATGHTRSDIAETVLFNLVRGTGADGLLSIAWQKPLTESVFLVRPLLEISRLETGEFCQSQGIEIWVDDTNQNWQYSRNRIRGELLPYLAQNFNPQVEQNLARTAELLRADVEYLQQAAAELLARALPQNSTNVNPSLPSRERVREENVLSESKINRRVLREAPLGLQRRAMRQWLGQVMGRAPRFEQVEKLTALIDAPNREQTDPFPGGLIARVEGDWVTLADSGSSN</sequence>
<accession>A0A7C3VUV6</accession>
<dbReference type="EMBL" id="DSPX01000225">
    <property type="protein sequence ID" value="HGG03256.1"/>
    <property type="molecule type" value="Genomic_DNA"/>
</dbReference>
<dbReference type="Pfam" id="PF09179">
    <property type="entry name" value="TilS"/>
    <property type="match status" value="1"/>
</dbReference>
<dbReference type="GO" id="GO:0005737">
    <property type="term" value="C:cytoplasm"/>
    <property type="evidence" value="ECO:0007669"/>
    <property type="project" value="UniProtKB-SubCell"/>
</dbReference>
<evidence type="ECO:0000259" key="9">
    <source>
        <dbReference type="Pfam" id="PF09179"/>
    </source>
</evidence>
<evidence type="ECO:0000313" key="10">
    <source>
        <dbReference type="EMBL" id="HGG03256.1"/>
    </source>
</evidence>